<reference evidence="2 3" key="1">
    <citation type="submission" date="2018-10" db="EMBL/GenBank/DDBJ databases">
        <title>Cohnella sp. M2MS4P-1, whole genome shotgun sequence.</title>
        <authorList>
            <person name="Tuo L."/>
        </authorList>
    </citation>
    <scope>NUCLEOTIDE SEQUENCE [LARGE SCALE GENOMIC DNA]</scope>
    <source>
        <strain evidence="2 3">M2MS4P-1</strain>
    </source>
</reference>
<evidence type="ECO:0000313" key="3">
    <source>
        <dbReference type="Proteomes" id="UP000282076"/>
    </source>
</evidence>
<feature type="transmembrane region" description="Helical" evidence="1">
    <location>
        <begin position="14"/>
        <end position="32"/>
    </location>
</feature>
<keyword evidence="1" id="KW-0812">Transmembrane</keyword>
<dbReference type="Proteomes" id="UP000282076">
    <property type="component" value="Unassembled WGS sequence"/>
</dbReference>
<keyword evidence="3" id="KW-1185">Reference proteome</keyword>
<gene>
    <name evidence="2" type="ORF">D7Z26_07530</name>
</gene>
<proteinExistence type="predicted"/>
<evidence type="ECO:0000256" key="1">
    <source>
        <dbReference type="SAM" id="Phobius"/>
    </source>
</evidence>
<comment type="caution">
    <text evidence="2">The sequence shown here is derived from an EMBL/GenBank/DDBJ whole genome shotgun (WGS) entry which is preliminary data.</text>
</comment>
<accession>A0A494Y3L2</accession>
<keyword evidence="1" id="KW-1133">Transmembrane helix</keyword>
<keyword evidence="1" id="KW-0472">Membrane</keyword>
<dbReference type="AlphaFoldDB" id="A0A494Y3L2"/>
<protein>
    <submittedName>
        <fullName evidence="2">DUF4363 family protein</fullName>
    </submittedName>
</protein>
<dbReference type="EMBL" id="RBZM01000004">
    <property type="protein sequence ID" value="RKP55071.1"/>
    <property type="molecule type" value="Genomic_DNA"/>
</dbReference>
<name>A0A494Y3L2_9BACL</name>
<sequence>MERQGDNIVTQRRITWSLAAILVLIVVTVFLCEHPYLHIGASAYADKLNLIRDYANQNDWSNSQKMSDNMKKAWKKSQSLMATKCADVDFSILNAFLTELQRAVESRNLHEVGRLSRVSVMLFDQMTSIALLNERDERVPGGWKRA</sequence>
<organism evidence="2 3">
    <name type="scientific">Cohnella endophytica</name>
    <dbReference type="NCBI Taxonomy" id="2419778"/>
    <lineage>
        <taxon>Bacteria</taxon>
        <taxon>Bacillati</taxon>
        <taxon>Bacillota</taxon>
        <taxon>Bacilli</taxon>
        <taxon>Bacillales</taxon>
        <taxon>Paenibacillaceae</taxon>
        <taxon>Cohnella</taxon>
    </lineage>
</organism>
<evidence type="ECO:0000313" key="2">
    <source>
        <dbReference type="EMBL" id="RKP55071.1"/>
    </source>
</evidence>